<dbReference type="GO" id="GO:0009318">
    <property type="term" value="C:exodeoxyribonuclease VII complex"/>
    <property type="evidence" value="ECO:0007669"/>
    <property type="project" value="UniProtKB-UniRule"/>
</dbReference>
<dbReference type="PANTHER" id="PTHR34137:SF1">
    <property type="entry name" value="EXODEOXYRIBONUCLEASE 7 SMALL SUBUNIT"/>
    <property type="match status" value="1"/>
</dbReference>
<dbReference type="InterPro" id="IPR003761">
    <property type="entry name" value="Exonuc_VII_S"/>
</dbReference>
<keyword evidence="8" id="KW-1185">Reference proteome</keyword>
<dbReference type="GO" id="GO:0006308">
    <property type="term" value="P:DNA catabolic process"/>
    <property type="evidence" value="ECO:0007669"/>
    <property type="project" value="UniProtKB-UniRule"/>
</dbReference>
<evidence type="ECO:0000313" key="8">
    <source>
        <dbReference type="Proteomes" id="UP000596074"/>
    </source>
</evidence>
<organism evidence="7 8">
    <name type="scientific">Venatoribacter cucullus</name>
    <dbReference type="NCBI Taxonomy" id="2661630"/>
    <lineage>
        <taxon>Bacteria</taxon>
        <taxon>Pseudomonadati</taxon>
        <taxon>Pseudomonadota</taxon>
        <taxon>Gammaproteobacteria</taxon>
        <taxon>Oceanospirillales</taxon>
        <taxon>Oceanospirillaceae</taxon>
        <taxon>Venatoribacter</taxon>
    </lineage>
</organism>
<dbReference type="Proteomes" id="UP000596074">
    <property type="component" value="Chromosome"/>
</dbReference>
<dbReference type="PANTHER" id="PTHR34137">
    <property type="entry name" value="EXODEOXYRIBONUCLEASE 7 SMALL SUBUNIT"/>
    <property type="match status" value="1"/>
</dbReference>
<name>A0A9E8FJ27_9GAMM</name>
<protein>
    <recommendedName>
        <fullName evidence="6">Exodeoxyribonuclease 7 small subunit</fullName>
        <ecNumber evidence="6">3.1.11.6</ecNumber>
    </recommendedName>
    <alternativeName>
        <fullName evidence="6">Exodeoxyribonuclease VII small subunit</fullName>
        <shortName evidence="6">Exonuclease VII small subunit</shortName>
    </alternativeName>
</protein>
<dbReference type="InterPro" id="IPR037004">
    <property type="entry name" value="Exonuc_VII_ssu_sf"/>
</dbReference>
<evidence type="ECO:0000256" key="6">
    <source>
        <dbReference type="HAMAP-Rule" id="MF_00337"/>
    </source>
</evidence>
<gene>
    <name evidence="6" type="primary">xseB</name>
    <name evidence="7" type="ORF">GJQ55_01365</name>
</gene>
<comment type="subunit">
    <text evidence="6">Heterooligomer composed of large and small subunits.</text>
</comment>
<dbReference type="Pfam" id="PF02609">
    <property type="entry name" value="Exonuc_VII_S"/>
    <property type="match status" value="1"/>
</dbReference>
<dbReference type="Gene3D" id="1.10.287.1040">
    <property type="entry name" value="Exonuclease VII, small subunit"/>
    <property type="match status" value="1"/>
</dbReference>
<comment type="subcellular location">
    <subcellularLocation>
        <location evidence="6">Cytoplasm</location>
    </subcellularLocation>
</comment>
<dbReference type="EC" id="3.1.11.6" evidence="6"/>
<evidence type="ECO:0000256" key="3">
    <source>
        <dbReference type="ARBA" id="ARBA00022722"/>
    </source>
</evidence>
<dbReference type="NCBIfam" id="TIGR01280">
    <property type="entry name" value="xseB"/>
    <property type="match status" value="1"/>
</dbReference>
<dbReference type="PIRSF" id="PIRSF006488">
    <property type="entry name" value="Exonuc_VII_S"/>
    <property type="match status" value="1"/>
</dbReference>
<evidence type="ECO:0000256" key="5">
    <source>
        <dbReference type="ARBA" id="ARBA00022839"/>
    </source>
</evidence>
<evidence type="ECO:0000256" key="1">
    <source>
        <dbReference type="ARBA" id="ARBA00009998"/>
    </source>
</evidence>
<dbReference type="AlphaFoldDB" id="A0A9E8FJ27"/>
<accession>A0A9E8FJ27</accession>
<dbReference type="EMBL" id="CP046056">
    <property type="protein sequence ID" value="QQD23201.1"/>
    <property type="molecule type" value="Genomic_DNA"/>
</dbReference>
<evidence type="ECO:0000256" key="4">
    <source>
        <dbReference type="ARBA" id="ARBA00022801"/>
    </source>
</evidence>
<keyword evidence="2 6" id="KW-0963">Cytoplasm</keyword>
<proteinExistence type="inferred from homology"/>
<reference evidence="7 8" key="1">
    <citation type="submission" date="2019-11" db="EMBL/GenBank/DDBJ databases">
        <title>Venatorbacter sp. nov. a predator of Campylobacter and other Gram-negative bacteria.</title>
        <authorList>
            <person name="Saeedi A."/>
            <person name="Cummings N.J."/>
            <person name="Connerton I.F."/>
            <person name="Connerton P.L."/>
        </authorList>
    </citation>
    <scope>NUCLEOTIDE SEQUENCE [LARGE SCALE GENOMIC DNA]</scope>
    <source>
        <strain evidence="7">XL5</strain>
    </source>
</reference>
<comment type="function">
    <text evidence="6">Bidirectionally degrades single-stranded DNA into large acid-insoluble oligonucleotides, which are then degraded further into small acid-soluble oligonucleotides.</text>
</comment>
<dbReference type="GO" id="GO:0008855">
    <property type="term" value="F:exodeoxyribonuclease VII activity"/>
    <property type="evidence" value="ECO:0007669"/>
    <property type="project" value="UniProtKB-UniRule"/>
</dbReference>
<dbReference type="NCBIfam" id="NF002140">
    <property type="entry name" value="PRK00977.1-4"/>
    <property type="match status" value="1"/>
</dbReference>
<dbReference type="GO" id="GO:0005829">
    <property type="term" value="C:cytosol"/>
    <property type="evidence" value="ECO:0007669"/>
    <property type="project" value="TreeGrafter"/>
</dbReference>
<sequence>MSTKTPVFTFETALAELEQLVQRMESGELSLEESLQSFEQGVKLTRQCQQALSSAEQRVQLLLEQNGQSVAQPFQGEQ</sequence>
<dbReference type="RefSeq" id="WP_228345714.1">
    <property type="nucleotide sequence ID" value="NZ_CP045550.1"/>
</dbReference>
<evidence type="ECO:0000256" key="2">
    <source>
        <dbReference type="ARBA" id="ARBA00022490"/>
    </source>
</evidence>
<keyword evidence="4 6" id="KW-0378">Hydrolase</keyword>
<evidence type="ECO:0000313" key="7">
    <source>
        <dbReference type="EMBL" id="QQD23201.1"/>
    </source>
</evidence>
<dbReference type="SUPFAM" id="SSF116842">
    <property type="entry name" value="XseB-like"/>
    <property type="match status" value="1"/>
</dbReference>
<keyword evidence="3 6" id="KW-0540">Nuclease</keyword>
<comment type="catalytic activity">
    <reaction evidence="6">
        <text>Exonucleolytic cleavage in either 5'- to 3'- or 3'- to 5'-direction to yield nucleoside 5'-phosphates.</text>
        <dbReference type="EC" id="3.1.11.6"/>
    </reaction>
</comment>
<keyword evidence="5 6" id="KW-0269">Exonuclease</keyword>
<dbReference type="HAMAP" id="MF_00337">
    <property type="entry name" value="Exonuc_7_S"/>
    <property type="match status" value="1"/>
</dbReference>
<dbReference type="KEGG" id="vcw:GJQ55_01365"/>
<comment type="similarity">
    <text evidence="1 6">Belongs to the XseB family.</text>
</comment>